<gene>
    <name evidence="2" type="ORF">MAA_11154</name>
</gene>
<evidence type="ECO:0000313" key="2">
    <source>
        <dbReference type="EMBL" id="KHO11339.1"/>
    </source>
</evidence>
<evidence type="ECO:0000256" key="1">
    <source>
        <dbReference type="SAM" id="MobiDB-lite"/>
    </source>
</evidence>
<feature type="compositionally biased region" description="Basic and acidic residues" evidence="1">
    <location>
        <begin position="1"/>
        <end position="16"/>
    </location>
</feature>
<reference evidence="2 3" key="1">
    <citation type="journal article" date="2011" name="PLoS Genet.">
        <title>Genome sequencing and comparative transcriptomics of the model entomopathogenic fungi Metarhizium anisopliae and M. acridum.</title>
        <authorList>
            <person name="Gao Q."/>
            <person name="Jin K."/>
            <person name="Ying S.H."/>
            <person name="Zhang Y."/>
            <person name="Xiao G."/>
            <person name="Shang Y."/>
            <person name="Duan Z."/>
            <person name="Hu X."/>
            <person name="Xie X.Q."/>
            <person name="Zhou G."/>
            <person name="Peng G."/>
            <person name="Luo Z."/>
            <person name="Huang W."/>
            <person name="Wang B."/>
            <person name="Fang W."/>
            <person name="Wang S."/>
            <person name="Zhong Y."/>
            <person name="Ma L.J."/>
            <person name="St Leger R.J."/>
            <person name="Zhao G.P."/>
            <person name="Pei Y."/>
            <person name="Feng M.G."/>
            <person name="Xia Y."/>
            <person name="Wang C."/>
        </authorList>
    </citation>
    <scope>NUCLEOTIDE SEQUENCE [LARGE SCALE GENOMIC DNA]</scope>
    <source>
        <strain evidence="3">ARSEF 23 / ATCC MYA-3075</strain>
    </source>
</reference>
<organism evidence="2 3">
    <name type="scientific">Metarhizium robertsii (strain ARSEF 23 / ATCC MYA-3075)</name>
    <name type="common">Metarhizium anisopliae (strain ARSEF 23)</name>
    <dbReference type="NCBI Taxonomy" id="655844"/>
    <lineage>
        <taxon>Eukaryota</taxon>
        <taxon>Fungi</taxon>
        <taxon>Dikarya</taxon>
        <taxon>Ascomycota</taxon>
        <taxon>Pezizomycotina</taxon>
        <taxon>Sordariomycetes</taxon>
        <taxon>Hypocreomycetidae</taxon>
        <taxon>Hypocreales</taxon>
        <taxon>Clavicipitaceae</taxon>
        <taxon>Metarhizium</taxon>
    </lineage>
</organism>
<feature type="region of interest" description="Disordered" evidence="1">
    <location>
        <begin position="49"/>
        <end position="68"/>
    </location>
</feature>
<feature type="region of interest" description="Disordered" evidence="1">
    <location>
        <begin position="84"/>
        <end position="107"/>
    </location>
</feature>
<protein>
    <submittedName>
        <fullName evidence="2">Uncharacterized protein</fullName>
    </submittedName>
</protein>
<dbReference type="GeneID" id="23632602"/>
<reference evidence="2 3" key="2">
    <citation type="journal article" date="2014" name="Proc. Natl. Acad. Sci. U.S.A.">
        <title>Trajectory and genomic determinants of fungal-pathogen speciation and host adaptation.</title>
        <authorList>
            <person name="Hu X."/>
            <person name="Xiao G."/>
            <person name="Zheng P."/>
            <person name="Shang Y."/>
            <person name="Su Y."/>
            <person name="Zhang X."/>
            <person name="Liu X."/>
            <person name="Zhan S."/>
            <person name="St Leger R.J."/>
            <person name="Wang C."/>
        </authorList>
    </citation>
    <scope>GENOME REANNOTATION</scope>
    <source>
        <strain evidence="3">ARSEF 23 / ATCC MYA-3075</strain>
    </source>
</reference>
<proteinExistence type="predicted"/>
<dbReference type="HOGENOM" id="CLU_1949331_0_0_1"/>
<accession>A0A0B2XH79</accession>
<evidence type="ECO:0000313" key="3">
    <source>
        <dbReference type="Proteomes" id="UP000002498"/>
    </source>
</evidence>
<comment type="caution">
    <text evidence="2">The sequence shown here is derived from an EMBL/GenBank/DDBJ whole genome shotgun (WGS) entry which is preliminary data.</text>
</comment>
<feature type="region of interest" description="Disordered" evidence="1">
    <location>
        <begin position="1"/>
        <end position="36"/>
    </location>
</feature>
<dbReference type="EMBL" id="ADNJ02000004">
    <property type="protein sequence ID" value="KHO11339.1"/>
    <property type="molecule type" value="Genomic_DNA"/>
</dbReference>
<keyword evidence="3" id="KW-1185">Reference proteome</keyword>
<dbReference type="RefSeq" id="XP_011411422.1">
    <property type="nucleotide sequence ID" value="XM_011413120.1"/>
</dbReference>
<dbReference type="KEGG" id="maj:MAA_11154"/>
<dbReference type="AlphaFoldDB" id="A0A0B2XH79"/>
<name>A0A0B2XH79_METRA</name>
<dbReference type="Proteomes" id="UP000002498">
    <property type="component" value="Unassembled WGS sequence"/>
</dbReference>
<sequence>MASAGHQEDAGPDGERCASSAVASESDTDYSWGWLDSDSGDPVVAALSSREARNETGVTTSIDAQRAHPSADEQVKLLQIAGNGVQPHTNQGDCSAPGGGEERFDNAEPNLCQEQQDVVDLIPRLGRMW</sequence>